<keyword evidence="3" id="KW-0067">ATP-binding</keyword>
<protein>
    <submittedName>
        <fullName evidence="3">ATP-binding protein</fullName>
    </submittedName>
</protein>
<sequence length="140" mass="15412">MSYYWLSLRSKLEEIPRLRHCIATIARIEGYSDAFIADFELSVHEAFVNALSHGNCGNASLPVTMTLEVGAAGGERFLEVSIRDCGEGFEPVRALRSICSGWSEKASGGRGLFLVSQFAESFRIEKVVGGCVVVLRYIPY</sequence>
<dbReference type="EMBL" id="VDCH01000001">
    <property type="protein sequence ID" value="TNJ40436.1"/>
    <property type="molecule type" value="Genomic_DNA"/>
</dbReference>
<keyword evidence="3" id="KW-0547">Nucleotide-binding</keyword>
<accession>A0A5C4SAH3</accession>
<dbReference type="InterPro" id="IPR003594">
    <property type="entry name" value="HATPase_dom"/>
</dbReference>
<dbReference type="AlphaFoldDB" id="A0A5C4SAH3"/>
<keyword evidence="1" id="KW-0808">Transferase</keyword>
<reference evidence="3 4" key="1">
    <citation type="submission" date="2019-05" db="EMBL/GenBank/DDBJ databases">
        <title>Draft Whole-Genome sequence of the green sulfur bacterium Chlorobaculum thiosulfatiphilum DSM 249.</title>
        <authorList>
            <person name="Meyer T.E."/>
            <person name="Kyndt J.A."/>
        </authorList>
    </citation>
    <scope>NUCLEOTIDE SEQUENCE [LARGE SCALE GENOMIC DNA]</scope>
    <source>
        <strain evidence="3 4">DSM 249</strain>
    </source>
</reference>
<dbReference type="InterPro" id="IPR050267">
    <property type="entry name" value="Anti-sigma-factor_SerPK"/>
</dbReference>
<evidence type="ECO:0000256" key="1">
    <source>
        <dbReference type="ARBA" id="ARBA00022527"/>
    </source>
</evidence>
<dbReference type="PANTHER" id="PTHR35526">
    <property type="entry name" value="ANTI-SIGMA-F FACTOR RSBW-RELATED"/>
    <property type="match status" value="1"/>
</dbReference>
<keyword evidence="1" id="KW-0723">Serine/threonine-protein kinase</keyword>
<dbReference type="SUPFAM" id="SSF55874">
    <property type="entry name" value="ATPase domain of HSP90 chaperone/DNA topoisomerase II/histidine kinase"/>
    <property type="match status" value="1"/>
</dbReference>
<comment type="caution">
    <text evidence="3">The sequence shown here is derived from an EMBL/GenBank/DDBJ whole genome shotgun (WGS) entry which is preliminary data.</text>
</comment>
<organism evidence="3 4">
    <name type="scientific">Chlorobaculum thiosulfatiphilum</name>
    <name type="common">Chlorobium limicola f.sp. thiosulfatophilum</name>
    <dbReference type="NCBI Taxonomy" id="115852"/>
    <lineage>
        <taxon>Bacteria</taxon>
        <taxon>Pseudomonadati</taxon>
        <taxon>Chlorobiota</taxon>
        <taxon>Chlorobiia</taxon>
        <taxon>Chlorobiales</taxon>
        <taxon>Chlorobiaceae</taxon>
        <taxon>Chlorobaculum</taxon>
    </lineage>
</organism>
<dbReference type="GO" id="GO:0005524">
    <property type="term" value="F:ATP binding"/>
    <property type="evidence" value="ECO:0007669"/>
    <property type="project" value="UniProtKB-KW"/>
</dbReference>
<feature type="domain" description="Histidine kinase/HSP90-like ATPase" evidence="2">
    <location>
        <begin position="9"/>
        <end position="136"/>
    </location>
</feature>
<dbReference type="OrthoDB" id="1467655at2"/>
<keyword evidence="1" id="KW-0418">Kinase</keyword>
<evidence type="ECO:0000313" key="4">
    <source>
        <dbReference type="Proteomes" id="UP000308271"/>
    </source>
</evidence>
<dbReference type="Pfam" id="PF13581">
    <property type="entry name" value="HATPase_c_2"/>
    <property type="match status" value="1"/>
</dbReference>
<dbReference type="Proteomes" id="UP000308271">
    <property type="component" value="Unassembled WGS sequence"/>
</dbReference>
<dbReference type="GO" id="GO:0004674">
    <property type="term" value="F:protein serine/threonine kinase activity"/>
    <property type="evidence" value="ECO:0007669"/>
    <property type="project" value="UniProtKB-KW"/>
</dbReference>
<dbReference type="InterPro" id="IPR036890">
    <property type="entry name" value="HATPase_C_sf"/>
</dbReference>
<name>A0A5C4SAH3_CHLTI</name>
<dbReference type="PANTHER" id="PTHR35526:SF3">
    <property type="entry name" value="ANTI-SIGMA-F FACTOR RSBW"/>
    <property type="match status" value="1"/>
</dbReference>
<evidence type="ECO:0000313" key="3">
    <source>
        <dbReference type="EMBL" id="TNJ40436.1"/>
    </source>
</evidence>
<keyword evidence="4" id="KW-1185">Reference proteome</keyword>
<dbReference type="CDD" id="cd16936">
    <property type="entry name" value="HATPase_RsbW-like"/>
    <property type="match status" value="1"/>
</dbReference>
<gene>
    <name evidence="3" type="ORF">FGF66_00145</name>
</gene>
<proteinExistence type="predicted"/>
<dbReference type="Gene3D" id="3.30.565.10">
    <property type="entry name" value="Histidine kinase-like ATPase, C-terminal domain"/>
    <property type="match status" value="1"/>
</dbReference>
<dbReference type="RefSeq" id="WP_139455906.1">
    <property type="nucleotide sequence ID" value="NZ_VDCH01000001.1"/>
</dbReference>
<evidence type="ECO:0000259" key="2">
    <source>
        <dbReference type="Pfam" id="PF13581"/>
    </source>
</evidence>